<keyword evidence="7 8" id="KW-0862">Zinc</keyword>
<evidence type="ECO:0000256" key="2">
    <source>
        <dbReference type="ARBA" id="ARBA00022517"/>
    </source>
</evidence>
<accession>A0A451D2G9</accession>
<dbReference type="EC" id="3.1.-.-" evidence="8"/>
<dbReference type="PANTHER" id="PTHR46986:SF1">
    <property type="entry name" value="ENDORIBONUCLEASE YBEY, CHLOROPLASTIC"/>
    <property type="match status" value="1"/>
</dbReference>
<keyword evidence="8" id="KW-0963">Cytoplasm</keyword>
<dbReference type="Pfam" id="PF02130">
    <property type="entry name" value="YbeY"/>
    <property type="match status" value="1"/>
</dbReference>
<evidence type="ECO:0000256" key="3">
    <source>
        <dbReference type="ARBA" id="ARBA00022722"/>
    </source>
</evidence>
<comment type="similarity">
    <text evidence="1 8">Belongs to the endoribonuclease YbeY family.</text>
</comment>
<protein>
    <recommendedName>
        <fullName evidence="8">Endoribonuclease YbeY</fullName>
        <ecNumber evidence="8">3.1.-.-</ecNumber>
    </recommendedName>
</protein>
<feature type="binding site" evidence="8">
    <location>
        <position position="116"/>
    </location>
    <ligand>
        <name>Zn(2+)</name>
        <dbReference type="ChEBI" id="CHEBI:29105"/>
        <note>catalytic</note>
    </ligand>
</feature>
<dbReference type="EMBL" id="LR217703">
    <property type="protein sequence ID" value="VFP79825.1"/>
    <property type="molecule type" value="Genomic_DNA"/>
</dbReference>
<keyword evidence="3 8" id="KW-0540">Nuclease</keyword>
<dbReference type="GO" id="GO:0004222">
    <property type="term" value="F:metalloendopeptidase activity"/>
    <property type="evidence" value="ECO:0007669"/>
    <property type="project" value="InterPro"/>
</dbReference>
<keyword evidence="8" id="KW-0698">rRNA processing</keyword>
<dbReference type="Gene3D" id="3.40.390.30">
    <property type="entry name" value="Metalloproteases ('zincins'), catalytic domain"/>
    <property type="match status" value="1"/>
</dbReference>
<dbReference type="PROSITE" id="PS01306">
    <property type="entry name" value="UPF0054"/>
    <property type="match status" value="1"/>
</dbReference>
<keyword evidence="4 8" id="KW-0479">Metal-binding</keyword>
<comment type="subcellular location">
    <subcellularLocation>
        <location evidence="8">Cytoplasm</location>
    </subcellularLocation>
</comment>
<dbReference type="InterPro" id="IPR020549">
    <property type="entry name" value="YbeY_CS"/>
</dbReference>
<evidence type="ECO:0000256" key="4">
    <source>
        <dbReference type="ARBA" id="ARBA00022723"/>
    </source>
</evidence>
<evidence type="ECO:0000256" key="6">
    <source>
        <dbReference type="ARBA" id="ARBA00022801"/>
    </source>
</evidence>
<feature type="binding site" evidence="8">
    <location>
        <position position="122"/>
    </location>
    <ligand>
        <name>Zn(2+)</name>
        <dbReference type="ChEBI" id="CHEBI:29105"/>
        <note>catalytic</note>
    </ligand>
</feature>
<organism evidence="9 10">
    <name type="scientific">Candidatus Erwinia haradaeae</name>
    <dbReference type="NCBI Taxonomy" id="1922217"/>
    <lineage>
        <taxon>Bacteria</taxon>
        <taxon>Pseudomonadati</taxon>
        <taxon>Pseudomonadota</taxon>
        <taxon>Gammaproteobacteria</taxon>
        <taxon>Enterobacterales</taxon>
        <taxon>Erwiniaceae</taxon>
        <taxon>Erwinia</taxon>
    </lineage>
</organism>
<dbReference type="NCBIfam" id="TIGR00043">
    <property type="entry name" value="rRNA maturation RNase YbeY"/>
    <property type="match status" value="1"/>
</dbReference>
<name>A0A451D2G9_9GAMM</name>
<keyword evidence="2 8" id="KW-0690">Ribosome biogenesis</keyword>
<evidence type="ECO:0000256" key="5">
    <source>
        <dbReference type="ARBA" id="ARBA00022759"/>
    </source>
</evidence>
<keyword evidence="6 8" id="KW-0378">Hydrolase</keyword>
<keyword evidence="5 8" id="KW-0255">Endonuclease</keyword>
<dbReference type="Proteomes" id="UP000294412">
    <property type="component" value="Chromosome"/>
</dbReference>
<evidence type="ECO:0000313" key="10">
    <source>
        <dbReference type="Proteomes" id="UP000294412"/>
    </source>
</evidence>
<dbReference type="InterPro" id="IPR002036">
    <property type="entry name" value="YbeY"/>
</dbReference>
<dbReference type="PANTHER" id="PTHR46986">
    <property type="entry name" value="ENDORIBONUCLEASE YBEY, CHLOROPLASTIC"/>
    <property type="match status" value="1"/>
</dbReference>
<evidence type="ECO:0000256" key="7">
    <source>
        <dbReference type="ARBA" id="ARBA00022833"/>
    </source>
</evidence>
<proteinExistence type="inferred from homology"/>
<comment type="function">
    <text evidence="8">Single strand-specific metallo-endoribonuclease involved in late-stage 70S ribosome quality control and in maturation of the 3' terminus of the 16S rRNA.</text>
</comment>
<dbReference type="GO" id="GO:0004521">
    <property type="term" value="F:RNA endonuclease activity"/>
    <property type="evidence" value="ECO:0007669"/>
    <property type="project" value="UniProtKB-UniRule"/>
</dbReference>
<gene>
    <name evidence="8 9" type="primary">ybeY</name>
    <name evidence="9" type="ORF">ERCICUMA2628_369</name>
</gene>
<evidence type="ECO:0000313" key="9">
    <source>
        <dbReference type="EMBL" id="VFP79825.1"/>
    </source>
</evidence>
<dbReference type="InterPro" id="IPR023091">
    <property type="entry name" value="MetalPrtase_cat_dom_sf_prd"/>
</dbReference>
<dbReference type="GO" id="GO:0006364">
    <property type="term" value="P:rRNA processing"/>
    <property type="evidence" value="ECO:0007669"/>
    <property type="project" value="UniProtKB-UniRule"/>
</dbReference>
<dbReference type="AlphaFoldDB" id="A0A451D2G9"/>
<evidence type="ECO:0000256" key="1">
    <source>
        <dbReference type="ARBA" id="ARBA00010875"/>
    </source>
</evidence>
<dbReference type="SUPFAM" id="SSF55486">
    <property type="entry name" value="Metalloproteases ('zincins'), catalytic domain"/>
    <property type="match status" value="1"/>
</dbReference>
<dbReference type="HAMAP" id="MF_00009">
    <property type="entry name" value="Endoribonucl_YbeY"/>
    <property type="match status" value="1"/>
</dbReference>
<comment type="cofactor">
    <cofactor evidence="8">
        <name>Zn(2+)</name>
        <dbReference type="ChEBI" id="CHEBI:29105"/>
    </cofactor>
    <text evidence="8">Binds 1 zinc ion.</text>
</comment>
<sequence length="151" mass="17694">MILDLQVACKIKKGLPTKENFLLWITTTMSVFYYKNKTITIRIVDKKEMQKLNFMFCKKNKPTNVLSFPFKPPNHIKIELLGDLVICRQIVEIEAIEQKKSLESHWAHMVVHGFLHLLGYDHTSQNLAVKMESLEKKIMLFLGYPDPYLIQ</sequence>
<dbReference type="GO" id="GO:0008270">
    <property type="term" value="F:zinc ion binding"/>
    <property type="evidence" value="ECO:0007669"/>
    <property type="project" value="UniProtKB-UniRule"/>
</dbReference>
<reference evidence="9 10" key="1">
    <citation type="submission" date="2019-02" db="EMBL/GenBank/DDBJ databases">
        <authorList>
            <person name="Manzano-Marin A."/>
            <person name="Manzano-Marin A."/>
        </authorList>
    </citation>
    <scope>NUCLEOTIDE SEQUENCE [LARGE SCALE GENOMIC DNA]</scope>
    <source>
        <strain evidence="9 10">ErCicuneomaculata</strain>
    </source>
</reference>
<feature type="binding site" evidence="8">
    <location>
        <position position="112"/>
    </location>
    <ligand>
        <name>Zn(2+)</name>
        <dbReference type="ChEBI" id="CHEBI:29105"/>
        <note>catalytic</note>
    </ligand>
</feature>
<evidence type="ECO:0000256" key="8">
    <source>
        <dbReference type="HAMAP-Rule" id="MF_00009"/>
    </source>
</evidence>
<dbReference type="GO" id="GO:0005737">
    <property type="term" value="C:cytoplasm"/>
    <property type="evidence" value="ECO:0007669"/>
    <property type="project" value="UniProtKB-SubCell"/>
</dbReference>